<dbReference type="GO" id="GO:0004022">
    <property type="term" value="F:alcohol dehydrogenase (NAD+) activity"/>
    <property type="evidence" value="ECO:0007669"/>
    <property type="project" value="TreeGrafter"/>
</dbReference>
<dbReference type="Pfam" id="PF00465">
    <property type="entry name" value="Fe-ADH"/>
    <property type="match status" value="1"/>
</dbReference>
<protein>
    <submittedName>
        <fullName evidence="6">Maleylacetate reductase</fullName>
    </submittedName>
</protein>
<dbReference type="Pfam" id="PF25137">
    <property type="entry name" value="ADH_Fe_C"/>
    <property type="match status" value="1"/>
</dbReference>
<name>A0A097EJI0_9SPHN</name>
<dbReference type="EMBL" id="CP009571">
    <property type="protein sequence ID" value="AIT07724.1"/>
    <property type="molecule type" value="Genomic_DNA"/>
</dbReference>
<dbReference type="PANTHER" id="PTHR11496">
    <property type="entry name" value="ALCOHOL DEHYDROGENASE"/>
    <property type="match status" value="1"/>
</dbReference>
<dbReference type="eggNOG" id="COG1454">
    <property type="taxonomic scope" value="Bacteria"/>
</dbReference>
<dbReference type="AlphaFoldDB" id="A0A097EJI0"/>
<accession>A0A097EJI0</accession>
<keyword evidence="7" id="KW-1185">Reference proteome</keyword>
<evidence type="ECO:0000313" key="6">
    <source>
        <dbReference type="EMBL" id="AIT07724.1"/>
    </source>
</evidence>
<keyword evidence="3" id="KW-0520">NAD</keyword>
<evidence type="ECO:0000256" key="3">
    <source>
        <dbReference type="ARBA" id="ARBA00023027"/>
    </source>
</evidence>
<evidence type="ECO:0000256" key="2">
    <source>
        <dbReference type="ARBA" id="ARBA00023002"/>
    </source>
</evidence>
<dbReference type="CDD" id="cd08177">
    <property type="entry name" value="MAR"/>
    <property type="match status" value="1"/>
</dbReference>
<evidence type="ECO:0000259" key="5">
    <source>
        <dbReference type="Pfam" id="PF25137"/>
    </source>
</evidence>
<keyword evidence="2" id="KW-0560">Oxidoreductase</keyword>
<feature type="domain" description="Fe-containing alcohol dehydrogenase-like C-terminal" evidence="5">
    <location>
        <begin position="166"/>
        <end position="348"/>
    </location>
</feature>
<dbReference type="KEGG" id="stax:MC45_16655"/>
<dbReference type="STRING" id="1549858.MC45_16655"/>
<organism evidence="6 7">
    <name type="scientific">Sphingomonas taxi</name>
    <dbReference type="NCBI Taxonomy" id="1549858"/>
    <lineage>
        <taxon>Bacteria</taxon>
        <taxon>Pseudomonadati</taxon>
        <taxon>Pseudomonadota</taxon>
        <taxon>Alphaproteobacteria</taxon>
        <taxon>Sphingomonadales</taxon>
        <taxon>Sphingomonadaceae</taxon>
        <taxon>Sphingomonas</taxon>
    </lineage>
</organism>
<comment type="similarity">
    <text evidence="1">Belongs to the iron-containing alcohol dehydrogenase family.</text>
</comment>
<dbReference type="GO" id="GO:0046872">
    <property type="term" value="F:metal ion binding"/>
    <property type="evidence" value="ECO:0007669"/>
    <property type="project" value="InterPro"/>
</dbReference>
<dbReference type="SUPFAM" id="SSF56796">
    <property type="entry name" value="Dehydroquinate synthase-like"/>
    <property type="match status" value="1"/>
</dbReference>
<dbReference type="RefSeq" id="WP_038665578.1">
    <property type="nucleotide sequence ID" value="NZ_CP009571.1"/>
</dbReference>
<reference evidence="6 7" key="1">
    <citation type="submission" date="2014-09" db="EMBL/GenBank/DDBJ databases">
        <title>Using Illumina technology Improving SMRT sequencing Genome Assembly by RASTools.</title>
        <authorList>
            <person name="Zhou Y."/>
            <person name="Ma T."/>
            <person name="Liu T."/>
        </authorList>
    </citation>
    <scope>NUCLEOTIDE SEQUENCE [LARGE SCALE GENOMIC DNA]</scope>
    <source>
        <strain evidence="6 7">ATCC 55669</strain>
    </source>
</reference>
<dbReference type="InterPro" id="IPR034786">
    <property type="entry name" value="MAR"/>
</dbReference>
<gene>
    <name evidence="6" type="ORF">MC45_16655</name>
</gene>
<proteinExistence type="inferred from homology"/>
<evidence type="ECO:0000256" key="1">
    <source>
        <dbReference type="ARBA" id="ARBA00007358"/>
    </source>
</evidence>
<dbReference type="InterPro" id="IPR056798">
    <property type="entry name" value="ADH_Fe_C"/>
</dbReference>
<sequence length="355" mass="36930">MSVQTFRYEGLPGRVLFGRGVTAQLADVIGQVGGTRALLLSTAQQADQARTLAMHAGALIVGHFAEATMHTPVEVTARALAMLNDLDADCVVAIGGGSTIGLGKALALRTDVPQVAVATTYAGSEMTPILGETAGERKTTQRTLNVLPEAVIYDVDLTLDLPVAMTATSGLNAIAHAVEGLYARDTNPVIGLFAEEAVGAFAAALPRLIDTPRDPEARAEALRAAWLCGMVLATTSMSLHHKLCHTLGGAFNLPHAETHSVVLPHALAYNAPAAPAAMAALRRAFGGEDPVTALVALARRIGAPTALRDIGMPADGIDHAADEALRNPYWNPRAVERDGVRALIARAYAGDPPAA</sequence>
<dbReference type="Gene3D" id="1.20.1090.10">
    <property type="entry name" value="Dehydroquinate synthase-like - alpha domain"/>
    <property type="match status" value="1"/>
</dbReference>
<dbReference type="GO" id="GO:0018506">
    <property type="term" value="F:maleylacetate reductase activity"/>
    <property type="evidence" value="ECO:0007669"/>
    <property type="project" value="InterPro"/>
</dbReference>
<dbReference type="InterPro" id="IPR039697">
    <property type="entry name" value="Alcohol_dehydrogenase_Fe"/>
</dbReference>
<dbReference type="PANTHER" id="PTHR11496:SF102">
    <property type="entry name" value="ALCOHOL DEHYDROGENASE 4"/>
    <property type="match status" value="1"/>
</dbReference>
<dbReference type="Proteomes" id="UP000033200">
    <property type="component" value="Chromosome"/>
</dbReference>
<dbReference type="Gene3D" id="3.40.50.1970">
    <property type="match status" value="1"/>
</dbReference>
<evidence type="ECO:0000259" key="4">
    <source>
        <dbReference type="Pfam" id="PF00465"/>
    </source>
</evidence>
<evidence type="ECO:0000313" key="7">
    <source>
        <dbReference type="Proteomes" id="UP000033200"/>
    </source>
</evidence>
<dbReference type="InterPro" id="IPR001670">
    <property type="entry name" value="ADH_Fe/GldA"/>
</dbReference>
<dbReference type="HOGENOM" id="CLU_007207_0_1_5"/>
<feature type="domain" description="Alcohol dehydrogenase iron-type/glycerol dehydrogenase GldA" evidence="4">
    <location>
        <begin position="12"/>
        <end position="154"/>
    </location>
</feature>